<evidence type="ECO:0000313" key="2">
    <source>
        <dbReference type="EMBL" id="OQS53447.1"/>
    </source>
</evidence>
<name>A0A1W0E2J1_9MICR</name>
<dbReference type="Proteomes" id="UP000192758">
    <property type="component" value="Unassembled WGS sequence"/>
</dbReference>
<reference evidence="2 3" key="1">
    <citation type="journal article" date="2017" name="Environ. Microbiol.">
        <title>Decay of the glycolytic pathway and adaptation to intranuclear parasitism within Enterocytozoonidae microsporidia.</title>
        <authorList>
            <person name="Wiredu Boakye D."/>
            <person name="Jaroenlak P."/>
            <person name="Prachumwat A."/>
            <person name="Williams T.A."/>
            <person name="Bateman K.S."/>
            <person name="Itsathitphaisarn O."/>
            <person name="Sritunyalucksana K."/>
            <person name="Paszkiewicz K.H."/>
            <person name="Moore K.A."/>
            <person name="Stentiford G.D."/>
            <person name="Williams B.A."/>
        </authorList>
    </citation>
    <scope>NUCLEOTIDE SEQUENCE [LARGE SCALE GENOMIC DNA]</scope>
    <source>
        <strain evidence="2 3">TH1</strain>
    </source>
</reference>
<evidence type="ECO:0000313" key="3">
    <source>
        <dbReference type="Proteomes" id="UP000192758"/>
    </source>
</evidence>
<sequence>MPFNMCKTVFTKVMQSIKHNLSKIDIYITDIEIEEIFDNSILDNNTNNSNSILYDNNNNNNNSMLDDNNNNSILDDNNNIFI</sequence>
<evidence type="ECO:0000256" key="1">
    <source>
        <dbReference type="SAM" id="MobiDB-lite"/>
    </source>
</evidence>
<comment type="caution">
    <text evidence="2">The sequence shown here is derived from an EMBL/GenBank/DDBJ whole genome shotgun (WGS) entry which is preliminary data.</text>
</comment>
<dbReference type="VEuPathDB" id="MicrosporidiaDB:EHP00_2488"/>
<protein>
    <submittedName>
        <fullName evidence="2">Uncharacterized protein</fullName>
    </submittedName>
</protein>
<dbReference type="EMBL" id="MNPJ01000033">
    <property type="protein sequence ID" value="OQS53447.1"/>
    <property type="molecule type" value="Genomic_DNA"/>
</dbReference>
<organism evidence="2 3">
    <name type="scientific">Ecytonucleospora hepatopenaei</name>
    <dbReference type="NCBI Taxonomy" id="646526"/>
    <lineage>
        <taxon>Eukaryota</taxon>
        <taxon>Fungi</taxon>
        <taxon>Fungi incertae sedis</taxon>
        <taxon>Microsporidia</taxon>
        <taxon>Enterocytozoonidae</taxon>
        <taxon>Ecytonucleospora</taxon>
    </lineage>
</organism>
<dbReference type="AlphaFoldDB" id="A0A1W0E2J1"/>
<accession>A0A1W0E2J1</accession>
<keyword evidence="3" id="KW-1185">Reference proteome</keyword>
<feature type="region of interest" description="Disordered" evidence="1">
    <location>
        <begin position="60"/>
        <end position="82"/>
    </location>
</feature>
<gene>
    <name evidence="2" type="ORF">EHP00_2488</name>
</gene>
<proteinExistence type="predicted"/>